<evidence type="ECO:0000256" key="3">
    <source>
        <dbReference type="ARBA" id="ARBA00022958"/>
    </source>
</evidence>
<keyword evidence="4" id="KW-0406">Ion transport</keyword>
<accession>A0A199VJ99</accession>
<proteinExistence type="predicted"/>
<keyword evidence="3" id="KW-0630">Potassium</keyword>
<dbReference type="STRING" id="4615.A0A199VJ99"/>
<feature type="compositionally biased region" description="Basic residues" evidence="5">
    <location>
        <begin position="50"/>
        <end position="64"/>
    </location>
</feature>
<evidence type="ECO:0000313" key="7">
    <source>
        <dbReference type="Proteomes" id="UP000092600"/>
    </source>
</evidence>
<keyword evidence="2" id="KW-0633">Potassium transport</keyword>
<dbReference type="EMBL" id="LSRQ01001591">
    <property type="protein sequence ID" value="OAY77174.1"/>
    <property type="molecule type" value="Genomic_DNA"/>
</dbReference>
<evidence type="ECO:0000313" key="6">
    <source>
        <dbReference type="EMBL" id="OAY77174.1"/>
    </source>
</evidence>
<sequence>MNTKGLVELIVLNIGKDRKVLNDETFAILVSWRSSPPSLPSPSSPQSTRPARRAASGRKHHRTVQRCNEDADGAELRVLACFHGSRNIPAIINLVEKRKLSASVIWLDG</sequence>
<dbReference type="GO" id="GO:0012505">
    <property type="term" value="C:endomembrane system"/>
    <property type="evidence" value="ECO:0007669"/>
    <property type="project" value="TreeGrafter"/>
</dbReference>
<evidence type="ECO:0000256" key="2">
    <source>
        <dbReference type="ARBA" id="ARBA00022538"/>
    </source>
</evidence>
<feature type="region of interest" description="Disordered" evidence="5">
    <location>
        <begin position="33"/>
        <end position="66"/>
    </location>
</feature>
<keyword evidence="1" id="KW-0813">Transport</keyword>
<gene>
    <name evidence="6" type="ORF">ACMD2_21373</name>
</gene>
<dbReference type="Proteomes" id="UP000092600">
    <property type="component" value="Unassembled WGS sequence"/>
</dbReference>
<dbReference type="GO" id="GO:0098662">
    <property type="term" value="P:inorganic cation transmembrane transport"/>
    <property type="evidence" value="ECO:0007669"/>
    <property type="project" value="TreeGrafter"/>
</dbReference>
<dbReference type="PANTHER" id="PTHR32468">
    <property type="entry name" value="CATION/H + ANTIPORTER"/>
    <property type="match status" value="1"/>
</dbReference>
<reference evidence="6 7" key="1">
    <citation type="journal article" date="2016" name="DNA Res.">
        <title>The draft genome of MD-2 pineapple using hybrid error correction of long reads.</title>
        <authorList>
            <person name="Redwan R.M."/>
            <person name="Saidin A."/>
            <person name="Kumar S.V."/>
        </authorList>
    </citation>
    <scope>NUCLEOTIDE SEQUENCE [LARGE SCALE GENOMIC DNA]</scope>
    <source>
        <strain evidence="7">cv. MD2</strain>
        <tissue evidence="6">Leaf</tissue>
    </source>
</reference>
<comment type="caution">
    <text evidence="6">The sequence shown here is derived from an EMBL/GenBank/DDBJ whole genome shotgun (WGS) entry which is preliminary data.</text>
</comment>
<organism evidence="6 7">
    <name type="scientific">Ananas comosus</name>
    <name type="common">Pineapple</name>
    <name type="synonym">Ananas ananas</name>
    <dbReference type="NCBI Taxonomy" id="4615"/>
    <lineage>
        <taxon>Eukaryota</taxon>
        <taxon>Viridiplantae</taxon>
        <taxon>Streptophyta</taxon>
        <taxon>Embryophyta</taxon>
        <taxon>Tracheophyta</taxon>
        <taxon>Spermatophyta</taxon>
        <taxon>Magnoliopsida</taxon>
        <taxon>Liliopsida</taxon>
        <taxon>Poales</taxon>
        <taxon>Bromeliaceae</taxon>
        <taxon>Bromelioideae</taxon>
        <taxon>Ananas</taxon>
    </lineage>
</organism>
<dbReference type="GO" id="GO:0006885">
    <property type="term" value="P:regulation of pH"/>
    <property type="evidence" value="ECO:0007669"/>
    <property type="project" value="TreeGrafter"/>
</dbReference>
<evidence type="ECO:0000256" key="4">
    <source>
        <dbReference type="ARBA" id="ARBA00023065"/>
    </source>
</evidence>
<name>A0A199VJ99_ANACO</name>
<dbReference type="PANTHER" id="PTHR32468:SF81">
    <property type="entry name" value="CATION_H(+) ANTIPORTER 19"/>
    <property type="match status" value="1"/>
</dbReference>
<evidence type="ECO:0000256" key="5">
    <source>
        <dbReference type="SAM" id="MobiDB-lite"/>
    </source>
</evidence>
<dbReference type="AlphaFoldDB" id="A0A199VJ99"/>
<protein>
    <submittedName>
        <fullName evidence="6">Cation/H(+) antiporter 19</fullName>
    </submittedName>
</protein>
<dbReference type="GO" id="GO:0006813">
    <property type="term" value="P:potassium ion transport"/>
    <property type="evidence" value="ECO:0007669"/>
    <property type="project" value="UniProtKB-KW"/>
</dbReference>
<dbReference type="InterPro" id="IPR050794">
    <property type="entry name" value="CPA2_transporter"/>
</dbReference>
<evidence type="ECO:0000256" key="1">
    <source>
        <dbReference type="ARBA" id="ARBA00022448"/>
    </source>
</evidence>